<evidence type="ECO:0000313" key="2">
    <source>
        <dbReference type="EMBL" id="CAD7408889.1"/>
    </source>
</evidence>
<gene>
    <name evidence="2" type="ORF">TPSB3V08_LOCUS6584</name>
</gene>
<dbReference type="AlphaFoldDB" id="A0A7R9D811"/>
<accession>A0A7R9D811</accession>
<feature type="region of interest" description="Disordered" evidence="1">
    <location>
        <begin position="27"/>
        <end position="54"/>
    </location>
</feature>
<feature type="compositionally biased region" description="Basic and acidic residues" evidence="1">
    <location>
        <begin position="41"/>
        <end position="54"/>
    </location>
</feature>
<reference evidence="2" key="1">
    <citation type="submission" date="2020-11" db="EMBL/GenBank/DDBJ databases">
        <authorList>
            <person name="Tran Van P."/>
        </authorList>
    </citation>
    <scope>NUCLEOTIDE SEQUENCE</scope>
</reference>
<feature type="compositionally biased region" description="Low complexity" evidence="1">
    <location>
        <begin position="94"/>
        <end position="103"/>
    </location>
</feature>
<protein>
    <submittedName>
        <fullName evidence="2">Uncharacterized protein</fullName>
    </submittedName>
</protein>
<dbReference type="EMBL" id="OD003913">
    <property type="protein sequence ID" value="CAD7408889.1"/>
    <property type="molecule type" value="Genomic_DNA"/>
</dbReference>
<organism evidence="2">
    <name type="scientific">Timema poppense</name>
    <name type="common">Walking stick</name>
    <dbReference type="NCBI Taxonomy" id="170557"/>
    <lineage>
        <taxon>Eukaryota</taxon>
        <taxon>Metazoa</taxon>
        <taxon>Ecdysozoa</taxon>
        <taxon>Arthropoda</taxon>
        <taxon>Hexapoda</taxon>
        <taxon>Insecta</taxon>
        <taxon>Pterygota</taxon>
        <taxon>Neoptera</taxon>
        <taxon>Polyneoptera</taxon>
        <taxon>Phasmatodea</taxon>
        <taxon>Timematodea</taxon>
        <taxon>Timematoidea</taxon>
        <taxon>Timematidae</taxon>
        <taxon>Timema</taxon>
    </lineage>
</organism>
<name>A0A7R9D811_TIMPO</name>
<evidence type="ECO:0000256" key="1">
    <source>
        <dbReference type="SAM" id="MobiDB-lite"/>
    </source>
</evidence>
<sequence>MITSSGKPRLPGSMTSRFQGHDLFLATKLAPGMSHQGKPITGERDARAELDTTSKSEVVLKEEINNFEQLEYEQDSILIPPIRENLDVHLQLVDSDDSSSNVDAMAATPTPRTP</sequence>
<proteinExistence type="predicted"/>
<feature type="region of interest" description="Disordered" evidence="1">
    <location>
        <begin position="94"/>
        <end position="114"/>
    </location>
</feature>